<evidence type="ECO:0000256" key="1">
    <source>
        <dbReference type="SAM" id="MobiDB-lite"/>
    </source>
</evidence>
<dbReference type="PANTHER" id="PTHR31704:SF55">
    <property type="entry name" value="MYB_SANT-LIKE DNA-BINDING DOMAIN PROTEIN"/>
    <property type="match status" value="1"/>
</dbReference>
<feature type="domain" description="Myb/SANT-like" evidence="2">
    <location>
        <begin position="30"/>
        <end position="124"/>
    </location>
</feature>
<evidence type="ECO:0000259" key="2">
    <source>
        <dbReference type="Pfam" id="PF12776"/>
    </source>
</evidence>
<organism evidence="3 4">
    <name type="scientific">Cuscuta epithymum</name>
    <dbReference type="NCBI Taxonomy" id="186058"/>
    <lineage>
        <taxon>Eukaryota</taxon>
        <taxon>Viridiplantae</taxon>
        <taxon>Streptophyta</taxon>
        <taxon>Embryophyta</taxon>
        <taxon>Tracheophyta</taxon>
        <taxon>Spermatophyta</taxon>
        <taxon>Magnoliopsida</taxon>
        <taxon>eudicotyledons</taxon>
        <taxon>Gunneridae</taxon>
        <taxon>Pentapetalae</taxon>
        <taxon>asterids</taxon>
        <taxon>lamiids</taxon>
        <taxon>Solanales</taxon>
        <taxon>Convolvulaceae</taxon>
        <taxon>Cuscuteae</taxon>
        <taxon>Cuscuta</taxon>
        <taxon>Cuscuta subgen. Cuscuta</taxon>
    </lineage>
</organism>
<gene>
    <name evidence="3" type="ORF">CEPIT_LOCUS20708</name>
</gene>
<proteinExistence type="predicted"/>
<dbReference type="EMBL" id="CAMAPF010000223">
    <property type="protein sequence ID" value="CAH9114363.1"/>
    <property type="molecule type" value="Genomic_DNA"/>
</dbReference>
<dbReference type="InterPro" id="IPR024752">
    <property type="entry name" value="Myb/SANT-like_dom"/>
</dbReference>
<reference evidence="3" key="1">
    <citation type="submission" date="2022-07" db="EMBL/GenBank/DDBJ databases">
        <authorList>
            <person name="Macas J."/>
            <person name="Novak P."/>
            <person name="Neumann P."/>
        </authorList>
    </citation>
    <scope>NUCLEOTIDE SEQUENCE</scope>
</reference>
<accession>A0AAV0E1I5</accession>
<feature type="region of interest" description="Disordered" evidence="1">
    <location>
        <begin position="1"/>
        <end position="23"/>
    </location>
</feature>
<dbReference type="PANTHER" id="PTHR31704">
    <property type="entry name" value="MYB/SANT-LIKE DNA-BINDING DOMAIN PROTEIN-RELATED"/>
    <property type="match status" value="1"/>
</dbReference>
<dbReference type="Pfam" id="PF12776">
    <property type="entry name" value="Myb_DNA-bind_3"/>
    <property type="match status" value="1"/>
</dbReference>
<dbReference type="Proteomes" id="UP001152523">
    <property type="component" value="Unassembled WGS sequence"/>
</dbReference>
<evidence type="ECO:0000313" key="4">
    <source>
        <dbReference type="Proteomes" id="UP001152523"/>
    </source>
</evidence>
<protein>
    <recommendedName>
        <fullName evidence="2">Myb/SANT-like domain-containing protein</fullName>
    </recommendedName>
</protein>
<sequence length="373" mass="42470">MAPERKKSVGDTQRGESESSVENKGGRIVWSKNSLHILCDLCIKYVEKSKGKNGGVTSQRLLWKKIESEFERETKLPWDKTKLKNKVDWMRNRWTLWKQLKAKDTGLGWDHVTGTIDASSDWWALKIKENSKFESFQDEGIEPEVEYKMDQIFSCSAQGNLKYTPGNITSQEDVQPDMDDVYIPSPPRPAYHDTTNIEDTHNVGGSSTGNASWDDLWSEFSPTRTPPTTLNRQNTQVHNDEIRIGKRPIEVESSQSNKSARPTHTKKGGMATFQEMCSGMMEVVSKRSESFNEVTGLMKDMIKANSNTHTSQYGIGETMAKLICLDGLSTISPEFFFACTMFEDPQCRTIFFSLPDDNSRVEYIRFMYKKSGN</sequence>
<dbReference type="AlphaFoldDB" id="A0AAV0E1I5"/>
<evidence type="ECO:0000313" key="3">
    <source>
        <dbReference type="EMBL" id="CAH9114363.1"/>
    </source>
</evidence>
<feature type="compositionally biased region" description="Basic and acidic residues" evidence="1">
    <location>
        <begin position="1"/>
        <end position="17"/>
    </location>
</feature>
<name>A0AAV0E1I5_9ASTE</name>
<keyword evidence="4" id="KW-1185">Reference proteome</keyword>
<comment type="caution">
    <text evidence="3">The sequence shown here is derived from an EMBL/GenBank/DDBJ whole genome shotgun (WGS) entry which is preliminary data.</text>
</comment>